<feature type="non-terminal residue" evidence="1">
    <location>
        <position position="1"/>
    </location>
</feature>
<name>A0A146KAZ6_9EUKA</name>
<dbReference type="Gene3D" id="3.80.10.10">
    <property type="entry name" value="Ribonuclease Inhibitor"/>
    <property type="match status" value="1"/>
</dbReference>
<dbReference type="AlphaFoldDB" id="A0A146KAZ6"/>
<feature type="non-terminal residue" evidence="1">
    <location>
        <position position="291"/>
    </location>
</feature>
<reference evidence="1" key="1">
    <citation type="submission" date="2015-07" db="EMBL/GenBank/DDBJ databases">
        <title>Adaptation to a free-living lifestyle via gene acquisitions in the diplomonad Trepomonas sp. PC1.</title>
        <authorList>
            <person name="Xu F."/>
            <person name="Jerlstrom-Hultqvist J."/>
            <person name="Kolisko M."/>
            <person name="Simpson A.G.B."/>
            <person name="Roger A.J."/>
            <person name="Svard S.G."/>
            <person name="Andersson J.O."/>
        </authorList>
    </citation>
    <scope>NUCLEOTIDE SEQUENCE</scope>
    <source>
        <strain evidence="1">PC1</strain>
    </source>
</reference>
<proteinExistence type="predicted"/>
<protein>
    <submittedName>
        <fullName evidence="1">Leucine rich repeats-containing protein</fullName>
    </submittedName>
</protein>
<accession>A0A146KAZ6</accession>
<dbReference type="EMBL" id="GDID01002604">
    <property type="protein sequence ID" value="JAP94002.1"/>
    <property type="molecule type" value="Transcribed_RNA"/>
</dbReference>
<evidence type="ECO:0000313" key="1">
    <source>
        <dbReference type="EMBL" id="JAP94002.1"/>
    </source>
</evidence>
<gene>
    <name evidence="1" type="ORF">TPC1_13499</name>
</gene>
<sequence>SYLLQSVTFSLVKTLNSDFMLQYSTQVLDLPILEQYTLTKLQSFQVDQFKQQNVSKMFNQQVLTLQHTQTTQIEQQQKKAFIKGNCLIVPELCENNCTLASSDLKQVTEAVFFNQLYIRPIAKCQKLKILTLTNMKRIKRSNLQELEFLMQVTAMKCTYVDTENFNQLYNLQKLNMPLIEHIEQNCFLQCPNLGDLLFLQLQTISENCFNQIKSRVISVPNAKTVGQCCFQLNGFLKFVDLGECAQIGQDCFHGCHGLQLKCGQFNAKNVKKVDKFVGEQKIQGLAAEMRK</sequence>
<organism evidence="1">
    <name type="scientific">Trepomonas sp. PC1</name>
    <dbReference type="NCBI Taxonomy" id="1076344"/>
    <lineage>
        <taxon>Eukaryota</taxon>
        <taxon>Metamonada</taxon>
        <taxon>Diplomonadida</taxon>
        <taxon>Hexamitidae</taxon>
        <taxon>Hexamitinae</taxon>
        <taxon>Trepomonas</taxon>
    </lineage>
</organism>
<dbReference type="InterPro" id="IPR032675">
    <property type="entry name" value="LRR_dom_sf"/>
</dbReference>
<dbReference type="Pfam" id="PF13306">
    <property type="entry name" value="LRR_5"/>
    <property type="match status" value="1"/>
</dbReference>
<dbReference type="SUPFAM" id="SSF52058">
    <property type="entry name" value="L domain-like"/>
    <property type="match status" value="1"/>
</dbReference>
<dbReference type="InterPro" id="IPR026906">
    <property type="entry name" value="LRR_5"/>
</dbReference>